<sequence length="101" mass="10516">MCMWCVCVCVQTESVRAAGAARGAGPRRDSLDPDGHKSLVPSSDMNNNSRRRRGGGAAAAGRSVAGVGLQHCQLLARMGPPHTIGCIDSWVAAYTVDVVHG</sequence>
<evidence type="ECO:0000313" key="2">
    <source>
        <dbReference type="EMBL" id="GLC56056.1"/>
    </source>
</evidence>
<dbReference type="Proteomes" id="UP001165080">
    <property type="component" value="Unassembled WGS sequence"/>
</dbReference>
<feature type="region of interest" description="Disordered" evidence="1">
    <location>
        <begin position="18"/>
        <end position="60"/>
    </location>
</feature>
<evidence type="ECO:0000313" key="3">
    <source>
        <dbReference type="Proteomes" id="UP001165080"/>
    </source>
</evidence>
<evidence type="ECO:0000256" key="1">
    <source>
        <dbReference type="SAM" id="MobiDB-lite"/>
    </source>
</evidence>
<name>A0A9W6F554_9CHLO</name>
<dbReference type="EMBL" id="BRXU01000014">
    <property type="protein sequence ID" value="GLC56056.1"/>
    <property type="molecule type" value="Genomic_DNA"/>
</dbReference>
<feature type="compositionally biased region" description="Basic and acidic residues" evidence="1">
    <location>
        <begin position="26"/>
        <end position="37"/>
    </location>
</feature>
<reference evidence="2 3" key="1">
    <citation type="journal article" date="2023" name="Commun. Biol.">
        <title>Reorganization of the ancestral sex-determining regions during the evolution of trioecy in Pleodorina starrii.</title>
        <authorList>
            <person name="Takahashi K."/>
            <person name="Suzuki S."/>
            <person name="Kawai-Toyooka H."/>
            <person name="Yamamoto K."/>
            <person name="Hamaji T."/>
            <person name="Ootsuki R."/>
            <person name="Yamaguchi H."/>
            <person name="Kawachi M."/>
            <person name="Higashiyama T."/>
            <person name="Nozaki H."/>
        </authorList>
    </citation>
    <scope>NUCLEOTIDE SEQUENCE [LARGE SCALE GENOMIC DNA]</scope>
    <source>
        <strain evidence="2 3">NIES-4479</strain>
    </source>
</reference>
<keyword evidence="3" id="KW-1185">Reference proteome</keyword>
<proteinExistence type="predicted"/>
<accession>A0A9W6F554</accession>
<protein>
    <submittedName>
        <fullName evidence="2">Uncharacterized protein</fullName>
    </submittedName>
</protein>
<gene>
    <name evidence="2" type="primary">PLESTB001628</name>
    <name evidence="2" type="ORF">PLESTB_001059800</name>
</gene>
<dbReference type="AlphaFoldDB" id="A0A9W6F554"/>
<organism evidence="2 3">
    <name type="scientific">Pleodorina starrii</name>
    <dbReference type="NCBI Taxonomy" id="330485"/>
    <lineage>
        <taxon>Eukaryota</taxon>
        <taxon>Viridiplantae</taxon>
        <taxon>Chlorophyta</taxon>
        <taxon>core chlorophytes</taxon>
        <taxon>Chlorophyceae</taxon>
        <taxon>CS clade</taxon>
        <taxon>Chlamydomonadales</taxon>
        <taxon>Volvocaceae</taxon>
        <taxon>Pleodorina</taxon>
    </lineage>
</organism>
<comment type="caution">
    <text evidence="2">The sequence shown here is derived from an EMBL/GenBank/DDBJ whole genome shotgun (WGS) entry which is preliminary data.</text>
</comment>